<sequence>MLSLAALAFSVSAVSFLSNGARGPSRWMAAGAALAAVGSSVAAYGAVQGLLVALVLAMTAASVLVLVLAPRPEHARTVALVSGLLGLVPAVLAGALR</sequence>
<dbReference type="RefSeq" id="WP_395808702.1">
    <property type="nucleotide sequence ID" value="NZ_CP043494.1"/>
</dbReference>
<organism evidence="2 3">
    <name type="scientific">Archangium minus</name>
    <dbReference type="NCBI Taxonomy" id="83450"/>
    <lineage>
        <taxon>Bacteria</taxon>
        <taxon>Pseudomonadati</taxon>
        <taxon>Myxococcota</taxon>
        <taxon>Myxococcia</taxon>
        <taxon>Myxococcales</taxon>
        <taxon>Cystobacterineae</taxon>
        <taxon>Archangiaceae</taxon>
        <taxon>Archangium</taxon>
    </lineage>
</organism>
<keyword evidence="1" id="KW-1133">Transmembrane helix</keyword>
<feature type="transmembrane region" description="Helical" evidence="1">
    <location>
        <begin position="78"/>
        <end position="96"/>
    </location>
</feature>
<evidence type="ECO:0000313" key="3">
    <source>
        <dbReference type="Proteomes" id="UP001611383"/>
    </source>
</evidence>
<feature type="transmembrane region" description="Helical" evidence="1">
    <location>
        <begin position="45"/>
        <end position="69"/>
    </location>
</feature>
<accession>A0ABY9X3S8</accession>
<proteinExistence type="predicted"/>
<keyword evidence="1" id="KW-0812">Transmembrane</keyword>
<reference evidence="2 3" key="1">
    <citation type="submission" date="2019-08" db="EMBL/GenBank/DDBJ databases">
        <title>Archangium and Cystobacter genomes.</title>
        <authorList>
            <person name="Chen I.-C.K."/>
            <person name="Wielgoss S."/>
        </authorList>
    </citation>
    <scope>NUCLEOTIDE SEQUENCE [LARGE SCALE GENOMIC DNA]</scope>
    <source>
        <strain evidence="2 3">Cbm 6</strain>
    </source>
</reference>
<evidence type="ECO:0000313" key="2">
    <source>
        <dbReference type="EMBL" id="WNG50061.1"/>
    </source>
</evidence>
<keyword evidence="1" id="KW-0472">Membrane</keyword>
<dbReference type="EMBL" id="CP043494">
    <property type="protein sequence ID" value="WNG50061.1"/>
    <property type="molecule type" value="Genomic_DNA"/>
</dbReference>
<gene>
    <name evidence="2" type="ORF">F0U60_42510</name>
</gene>
<protein>
    <submittedName>
        <fullName evidence="2">Uncharacterized protein</fullName>
    </submittedName>
</protein>
<name>A0ABY9X3S8_9BACT</name>
<evidence type="ECO:0000256" key="1">
    <source>
        <dbReference type="SAM" id="Phobius"/>
    </source>
</evidence>
<dbReference type="Proteomes" id="UP001611383">
    <property type="component" value="Chromosome"/>
</dbReference>
<keyword evidence="3" id="KW-1185">Reference proteome</keyword>